<dbReference type="Pfam" id="PF11955">
    <property type="entry name" value="PORR"/>
    <property type="match status" value="1"/>
</dbReference>
<organism evidence="3 4">
    <name type="scientific">Anisodus acutangulus</name>
    <dbReference type="NCBI Taxonomy" id="402998"/>
    <lineage>
        <taxon>Eukaryota</taxon>
        <taxon>Viridiplantae</taxon>
        <taxon>Streptophyta</taxon>
        <taxon>Embryophyta</taxon>
        <taxon>Tracheophyta</taxon>
        <taxon>Spermatophyta</taxon>
        <taxon>Magnoliopsida</taxon>
        <taxon>eudicotyledons</taxon>
        <taxon>Gunneridae</taxon>
        <taxon>Pentapetalae</taxon>
        <taxon>asterids</taxon>
        <taxon>lamiids</taxon>
        <taxon>Solanales</taxon>
        <taxon>Solanaceae</taxon>
        <taxon>Solanoideae</taxon>
        <taxon>Hyoscyameae</taxon>
        <taxon>Anisodus</taxon>
    </lineage>
</organism>
<evidence type="ECO:0000313" key="3">
    <source>
        <dbReference type="EMBL" id="KAJ8570382.1"/>
    </source>
</evidence>
<feature type="region of interest" description="Disordered" evidence="1">
    <location>
        <begin position="76"/>
        <end position="100"/>
    </location>
</feature>
<name>A0A9Q1MWT4_9SOLA</name>
<feature type="compositionally biased region" description="Basic and acidic residues" evidence="1">
    <location>
        <begin position="81"/>
        <end position="100"/>
    </location>
</feature>
<sequence length="450" mass="51849">MVQPRVPLLSFRLLAFLSFASIVYTTSFPIACSKSTGARFFCLSGDYTYGLFSHCHISSSLTRRIGAKKRGNQYNIVASKSPEHEPTSTSTHKEGDGNDRQEKQELFSYSPDDYCVPISVISKKGLELGIPIKVARFLRLYPSVFEEFTGPNYNLPWFKLTQRAIELDREEREVYTKFKDDIVARLKKLILMSGREKMLPLKIIQGLQWYLGLPDEFLRNPEDNLDKSFRVVEMEDGLKGLAVNVDESERFLSMMQRNAMRWGVYSCVEGEAIEFPMFPSKGLRLKRKIADWLDEFQRLPYVSPYEDYSGLDPNSDIAEKRVVGVLHELLSLFVEHSAERKKLLCLRKYLGLPQKVHKAFERHPHIFNLSLMNKTCTAILKEAYCDKGAIEGHPLAKVRRKYINLMKESESILKPRRLNNRPIDQAIVNVKDLDCTDDEEMKLQQPNSTL</sequence>
<dbReference type="Proteomes" id="UP001152561">
    <property type="component" value="Unassembled WGS sequence"/>
</dbReference>
<dbReference type="OrthoDB" id="627307at2759"/>
<protein>
    <recommendedName>
        <fullName evidence="2">PORR domain-containing protein</fullName>
    </recommendedName>
</protein>
<proteinExistence type="predicted"/>
<accession>A0A9Q1MWT4</accession>
<keyword evidence="4" id="KW-1185">Reference proteome</keyword>
<gene>
    <name evidence="3" type="ORF">K7X08_037354</name>
</gene>
<feature type="domain" description="PORR" evidence="2">
    <location>
        <begin position="107"/>
        <end position="410"/>
    </location>
</feature>
<evidence type="ECO:0000256" key="1">
    <source>
        <dbReference type="SAM" id="MobiDB-lite"/>
    </source>
</evidence>
<evidence type="ECO:0000313" key="4">
    <source>
        <dbReference type="Proteomes" id="UP001152561"/>
    </source>
</evidence>
<dbReference type="InterPro" id="IPR045040">
    <property type="entry name" value="PORR_fam"/>
</dbReference>
<dbReference type="PANTHER" id="PTHR31476">
    <property type="entry name" value="PROTEIN WHAT'S THIS FACTOR 1 HOMOLOG, CHLOROPLASTIC"/>
    <property type="match status" value="1"/>
</dbReference>
<dbReference type="AlphaFoldDB" id="A0A9Q1MWT4"/>
<evidence type="ECO:0000259" key="2">
    <source>
        <dbReference type="Pfam" id="PF11955"/>
    </source>
</evidence>
<reference evidence="4" key="1">
    <citation type="journal article" date="2023" name="Proc. Natl. Acad. Sci. U.S.A.">
        <title>Genomic and structural basis for evolution of tropane alkaloid biosynthesis.</title>
        <authorList>
            <person name="Wanga Y.-J."/>
            <person name="Taina T."/>
            <person name="Yua J.-Y."/>
            <person name="Lia J."/>
            <person name="Xua B."/>
            <person name="Chenc J."/>
            <person name="D'Auriad J.C."/>
            <person name="Huanga J.-P."/>
            <person name="Huanga S.-X."/>
        </authorList>
    </citation>
    <scope>NUCLEOTIDE SEQUENCE [LARGE SCALE GENOMIC DNA]</scope>
    <source>
        <strain evidence="4">cv. KIB-2019</strain>
    </source>
</reference>
<dbReference type="EMBL" id="JAJAGQ010000002">
    <property type="protein sequence ID" value="KAJ8570382.1"/>
    <property type="molecule type" value="Genomic_DNA"/>
</dbReference>
<comment type="caution">
    <text evidence="3">The sequence shown here is derived from an EMBL/GenBank/DDBJ whole genome shotgun (WGS) entry which is preliminary data.</text>
</comment>
<dbReference type="PANTHER" id="PTHR31476:SF13">
    <property type="entry name" value="PROTEIN WHAT'S THIS FACTOR 9, MITOCHONDRIAL"/>
    <property type="match status" value="1"/>
</dbReference>
<dbReference type="GO" id="GO:0003723">
    <property type="term" value="F:RNA binding"/>
    <property type="evidence" value="ECO:0007669"/>
    <property type="project" value="InterPro"/>
</dbReference>
<dbReference type="InterPro" id="IPR021099">
    <property type="entry name" value="PORR_domain"/>
</dbReference>